<dbReference type="GO" id="GO:0009306">
    <property type="term" value="P:protein secretion"/>
    <property type="evidence" value="ECO:0007669"/>
    <property type="project" value="InterPro"/>
</dbReference>
<dbReference type="Proteomes" id="UP000522333">
    <property type="component" value="Unassembled WGS sequence"/>
</dbReference>
<evidence type="ECO:0000259" key="6">
    <source>
        <dbReference type="Pfam" id="PF04357"/>
    </source>
</evidence>
<evidence type="ECO:0000313" key="8">
    <source>
        <dbReference type="Proteomes" id="UP000522333"/>
    </source>
</evidence>
<protein>
    <recommendedName>
        <fullName evidence="6">Translocation and assembly module TamB C-terminal domain-containing protein</fullName>
    </recommendedName>
</protein>
<comment type="caution">
    <text evidence="7">The sequence shown here is derived from an EMBL/GenBank/DDBJ whole genome shotgun (WGS) entry which is preliminary data.</text>
</comment>
<feature type="region of interest" description="Disordered" evidence="5">
    <location>
        <begin position="198"/>
        <end position="223"/>
    </location>
</feature>
<evidence type="ECO:0000256" key="4">
    <source>
        <dbReference type="ARBA" id="ARBA00023136"/>
    </source>
</evidence>
<dbReference type="InterPro" id="IPR007452">
    <property type="entry name" value="TamB_C"/>
</dbReference>
<evidence type="ECO:0000256" key="5">
    <source>
        <dbReference type="SAM" id="MobiDB-lite"/>
    </source>
</evidence>
<sequence length="1417" mass="147637">MRRSFFRRRVLPCLLLFVLLILLAGAGAVWWLRTPGGQDWLRQEADALLAPPLAEQGLSLELIRLEGALPLEMECALRLRDAGGLWLDVPRARVDVGLSVFPPGISLDLRLEHPSLYRLPQLPPSPDEPSPPLAETLAGVETALRSALDITASLPGWLPSLHVREVALDGLWLGSAVLDGSSSGTLVDASGQAAQDAAASAGAGSVPADGQTPPAPAVTASAPAQEAMTPGALPAPLLSVAVAAVESALRVGEGLEVSLRLTAEADFSLSGTTARAGLRASWQLASAAAAAAPATEETPSAAAPAPGSGVTAPGMTPAAAPAQEAGLVPAQEKNTDTAPLLTEAAGQWLPAPLALLLTPGQASSLRVELALQPGERPVLALESLQADAGAVRLRGQGTLELATAADVLASPLALDCSLAVSSAADAAALLPQARALLAPLGDALRLDIGVKGSPGAPEPRLELACATLDLGGHAVNDLSLLAGGEALPWPQLAAKGKVELPLSLQVRTGKDHISTKLRLRAGHDGAAWLLGLPQLELHGAGARLDGALLALLPDAPQEIPAVPAASAEKQAPLPAVGEAGTLPAPVDTAGQPAAVLPAAPVPASAADAAAAPVPSAPAIVGSDFVPARLLAQLFPDPGTRPRLWASLYGEIEDWAALGRVLDYWSPGLRLEKKDDRPVRLMLRAGGLPCAPDKAEELPLAAVAGLADPAFLCSQDWQQWFSLDADVGFLRLHDRGGERLLLRELHQHLRIDDIFGRGKLEQRLDVRQLHAAGLRLERVLVGLKGELATPLEAELACAGAIRAKLRLRWQGDRLEIPVCDLHLKQGVGLRLQAGTALVLDKDGLSLRGLDARIAPAGRVRATASLKPAAMDVRLTLDSMDLAPWRAVVPGLPSAALAFQSRLHGSPAAPAGTFRLDVRRLEVPQSSLPPLDLALTGKLGGSNGKGRLDTRLELPPSTRQALGAEQAGLEVRLPLHFSANGLPLPDMTAPLSGRLDWQGDLAPLWRLVPVADRRVTGRLDMHLALAGSLAVPTAKGRLEVAGGRYEDLALGILLTDIKASVTAGSGKGLKLEPVRVEASMSDGRGGLVTAAGSLHPESGRLDLDAAMKRLRPLRRADIQATLSGTASVKGTLMAPQVAADITIDEALVNLNRLTGSSVTTLSVEGTSEAPEPVTEKKEGHGSLDVSVRAPGHIAVNGHGLESEWQAGLRVRGALNDPLVIGSVRSVRGQFDLLSKIFTLRPSTISFNGGAVSNPLLDVTLRYEVPDITADVRVSGSVRRMKLELTSTPSLPQEEIISRVMFGRGSSELGRFESLRLAAAVARLAGFGSGGLGVLDLGRAVLGVDVLRVNSATDKESGDEESSLEVGKFIGEKIYLGVEQGLEPDSIAVIMELELTPHSKAGIRTEQDNTSAGVQWKMNY</sequence>
<keyword evidence="3" id="KW-1133">Transmembrane helix</keyword>
<evidence type="ECO:0000256" key="3">
    <source>
        <dbReference type="ARBA" id="ARBA00022989"/>
    </source>
</evidence>
<evidence type="ECO:0000256" key="1">
    <source>
        <dbReference type="ARBA" id="ARBA00004167"/>
    </source>
</evidence>
<accession>A0A848CB14</accession>
<dbReference type="PANTHER" id="PTHR36985:SF1">
    <property type="entry name" value="TRANSLOCATION AND ASSEMBLY MODULE SUBUNIT TAMB"/>
    <property type="match status" value="1"/>
</dbReference>
<evidence type="ECO:0000313" key="7">
    <source>
        <dbReference type="EMBL" id="NME51518.1"/>
    </source>
</evidence>
<feature type="region of interest" description="Disordered" evidence="5">
    <location>
        <begin position="295"/>
        <end position="323"/>
    </location>
</feature>
<comment type="subcellular location">
    <subcellularLocation>
        <location evidence="1">Membrane</location>
        <topology evidence="1">Single-pass membrane protein</topology>
    </subcellularLocation>
</comment>
<dbReference type="RefSeq" id="WP_168934943.1">
    <property type="nucleotide sequence ID" value="NZ_JABAFY010000006.1"/>
</dbReference>
<dbReference type="GO" id="GO:0005886">
    <property type="term" value="C:plasma membrane"/>
    <property type="evidence" value="ECO:0007669"/>
    <property type="project" value="InterPro"/>
</dbReference>
<feature type="region of interest" description="Disordered" evidence="5">
    <location>
        <begin position="1159"/>
        <end position="1181"/>
    </location>
</feature>
<gene>
    <name evidence="7" type="ORF">HF854_02990</name>
</gene>
<reference evidence="7 8" key="1">
    <citation type="submission" date="2020-04" db="EMBL/GenBank/DDBJ databases">
        <authorList>
            <person name="Hitch T.C.A."/>
            <person name="Wylensek D."/>
            <person name="Clavel T."/>
        </authorList>
    </citation>
    <scope>NUCLEOTIDE SEQUENCE [LARGE SCALE GENOMIC DNA]</scope>
    <source>
        <strain evidence="7 8">PG-251-APC-1</strain>
    </source>
</reference>
<name>A0A848CB14_9BACT</name>
<evidence type="ECO:0000256" key="2">
    <source>
        <dbReference type="ARBA" id="ARBA00022692"/>
    </source>
</evidence>
<dbReference type="EMBL" id="JABAFY010000006">
    <property type="protein sequence ID" value="NME51518.1"/>
    <property type="molecule type" value="Genomic_DNA"/>
</dbReference>
<organism evidence="7 8">
    <name type="scientific">Desulfovibrio piger</name>
    <dbReference type="NCBI Taxonomy" id="901"/>
    <lineage>
        <taxon>Bacteria</taxon>
        <taxon>Pseudomonadati</taxon>
        <taxon>Thermodesulfobacteriota</taxon>
        <taxon>Desulfovibrionia</taxon>
        <taxon>Desulfovibrionales</taxon>
        <taxon>Desulfovibrionaceae</taxon>
        <taxon>Desulfovibrio</taxon>
    </lineage>
</organism>
<keyword evidence="4" id="KW-0472">Membrane</keyword>
<proteinExistence type="predicted"/>
<dbReference type="Pfam" id="PF04357">
    <property type="entry name" value="TamB"/>
    <property type="match status" value="1"/>
</dbReference>
<dbReference type="PANTHER" id="PTHR36985">
    <property type="entry name" value="TRANSLOCATION AND ASSEMBLY MODULE SUBUNIT TAMB"/>
    <property type="match status" value="1"/>
</dbReference>
<keyword evidence="2" id="KW-0812">Transmembrane</keyword>
<feature type="domain" description="Translocation and assembly module TamB C-terminal" evidence="6">
    <location>
        <begin position="1079"/>
        <end position="1417"/>
    </location>
</feature>
<feature type="compositionally biased region" description="Low complexity" evidence="5">
    <location>
        <begin position="295"/>
        <end position="322"/>
    </location>
</feature>